<evidence type="ECO:0000313" key="5">
    <source>
        <dbReference type="EMBL" id="XCG63752.1"/>
    </source>
</evidence>
<dbReference type="Pfam" id="PF00455">
    <property type="entry name" value="DeoRC"/>
    <property type="match status" value="1"/>
</dbReference>
<dbReference type="InterPro" id="IPR036388">
    <property type="entry name" value="WH-like_DNA-bd_sf"/>
</dbReference>
<dbReference type="PANTHER" id="PTHR30363">
    <property type="entry name" value="HTH-TYPE TRANSCRIPTIONAL REGULATOR SRLR-RELATED"/>
    <property type="match status" value="1"/>
</dbReference>
<dbReference type="SUPFAM" id="SSF100950">
    <property type="entry name" value="NagB/RpiA/CoA transferase-like"/>
    <property type="match status" value="1"/>
</dbReference>
<evidence type="ECO:0000256" key="1">
    <source>
        <dbReference type="ARBA" id="ARBA00023015"/>
    </source>
</evidence>
<dbReference type="InterPro" id="IPR050313">
    <property type="entry name" value="Carb_Metab_HTH_regulators"/>
</dbReference>
<dbReference type="SMART" id="SM01134">
    <property type="entry name" value="DeoRC"/>
    <property type="match status" value="1"/>
</dbReference>
<keyword evidence="1" id="KW-0805">Transcription regulation</keyword>
<dbReference type="InterPro" id="IPR001034">
    <property type="entry name" value="DeoR_HTH"/>
</dbReference>
<dbReference type="PRINTS" id="PR00037">
    <property type="entry name" value="HTHLACR"/>
</dbReference>
<keyword evidence="2 5" id="KW-0238">DNA-binding</keyword>
<dbReference type="InterPro" id="IPR018356">
    <property type="entry name" value="Tscrpt_reg_HTH_DeoR_CS"/>
</dbReference>
<dbReference type="SUPFAM" id="SSF46785">
    <property type="entry name" value="Winged helix' DNA-binding domain"/>
    <property type="match status" value="1"/>
</dbReference>
<feature type="domain" description="HTH deoR-type" evidence="4">
    <location>
        <begin position="2"/>
        <end position="57"/>
    </location>
</feature>
<sequence length="267" mass="27853">MTGHERRRQILAALESGAVRVSELTEQLGVSDMTIRRDLEILESHGWLRKVHGGAVPAESSTNEPGFEAKSLLEQPAKRAIAEHAATLVEPHSVIGISAGTTTWMLARSLQFHPGPLTVVTNSSTVANVPMAAAGGGAATVILTGGVRTPSAALVGPIADRSIGSLHLDRLFLGVHGMDARAGFTTPNLAEAQTNYVLVQHARQVVVLADSTKWATVGLSDFGALSIADVLITDDQLTAEAQRHLGDLVGELIIVSSAGGLAESVLS</sequence>
<organism evidence="5">
    <name type="scientific">Nakamurella sp. A5-74</name>
    <dbReference type="NCBI Taxonomy" id="3158264"/>
    <lineage>
        <taxon>Bacteria</taxon>
        <taxon>Bacillati</taxon>
        <taxon>Actinomycetota</taxon>
        <taxon>Actinomycetes</taxon>
        <taxon>Nakamurellales</taxon>
        <taxon>Nakamurellaceae</taxon>
        <taxon>Nakamurella</taxon>
    </lineage>
</organism>
<dbReference type="GO" id="GO:0003677">
    <property type="term" value="F:DNA binding"/>
    <property type="evidence" value="ECO:0007669"/>
    <property type="project" value="UniProtKB-KW"/>
</dbReference>
<dbReference type="PROSITE" id="PS00894">
    <property type="entry name" value="HTH_DEOR_1"/>
    <property type="match status" value="1"/>
</dbReference>
<dbReference type="PROSITE" id="PS51000">
    <property type="entry name" value="HTH_DEOR_2"/>
    <property type="match status" value="1"/>
</dbReference>
<name>A0AAU8DNB9_9ACTN</name>
<evidence type="ECO:0000259" key="4">
    <source>
        <dbReference type="PROSITE" id="PS51000"/>
    </source>
</evidence>
<proteinExistence type="predicted"/>
<keyword evidence="3" id="KW-0804">Transcription</keyword>
<dbReference type="AlphaFoldDB" id="A0AAU8DNB9"/>
<dbReference type="CDD" id="cd00090">
    <property type="entry name" value="HTH_ARSR"/>
    <property type="match status" value="1"/>
</dbReference>
<gene>
    <name evidence="5" type="ORF">ABLG96_21650</name>
</gene>
<dbReference type="PANTHER" id="PTHR30363:SF44">
    <property type="entry name" value="AGA OPERON TRANSCRIPTIONAL REPRESSOR-RELATED"/>
    <property type="match status" value="1"/>
</dbReference>
<dbReference type="GO" id="GO:0003700">
    <property type="term" value="F:DNA-binding transcription factor activity"/>
    <property type="evidence" value="ECO:0007669"/>
    <property type="project" value="InterPro"/>
</dbReference>
<dbReference type="Gene3D" id="3.40.50.1360">
    <property type="match status" value="1"/>
</dbReference>
<accession>A0AAU8DNB9</accession>
<dbReference type="Pfam" id="PF08220">
    <property type="entry name" value="HTH_DeoR"/>
    <property type="match status" value="1"/>
</dbReference>
<dbReference type="RefSeq" id="WP_353649367.1">
    <property type="nucleotide sequence ID" value="NZ_CP159218.1"/>
</dbReference>
<reference evidence="5" key="1">
    <citation type="submission" date="2024-05" db="EMBL/GenBank/DDBJ databases">
        <authorList>
            <person name="Cai S.Y."/>
            <person name="Jin L.M."/>
            <person name="Li H.R."/>
        </authorList>
    </citation>
    <scope>NUCLEOTIDE SEQUENCE</scope>
    <source>
        <strain evidence="5">A5-74</strain>
    </source>
</reference>
<dbReference type="InterPro" id="IPR037171">
    <property type="entry name" value="NagB/RpiA_transferase-like"/>
</dbReference>
<evidence type="ECO:0000256" key="2">
    <source>
        <dbReference type="ARBA" id="ARBA00023125"/>
    </source>
</evidence>
<dbReference type="EMBL" id="CP159218">
    <property type="protein sequence ID" value="XCG63752.1"/>
    <property type="molecule type" value="Genomic_DNA"/>
</dbReference>
<protein>
    <submittedName>
        <fullName evidence="5">DeoR/GlpR family DNA-binding transcription regulator</fullName>
    </submittedName>
</protein>
<dbReference type="SMART" id="SM00420">
    <property type="entry name" value="HTH_DEOR"/>
    <property type="match status" value="1"/>
</dbReference>
<dbReference type="InterPro" id="IPR011991">
    <property type="entry name" value="ArsR-like_HTH"/>
</dbReference>
<dbReference type="InterPro" id="IPR014036">
    <property type="entry name" value="DeoR-like_C"/>
</dbReference>
<dbReference type="Gene3D" id="1.10.10.10">
    <property type="entry name" value="Winged helix-like DNA-binding domain superfamily/Winged helix DNA-binding domain"/>
    <property type="match status" value="1"/>
</dbReference>
<evidence type="ECO:0000256" key="3">
    <source>
        <dbReference type="ARBA" id="ARBA00023163"/>
    </source>
</evidence>
<dbReference type="InterPro" id="IPR036390">
    <property type="entry name" value="WH_DNA-bd_sf"/>
</dbReference>